<comment type="function">
    <text evidence="9">Catalyzes the ATP-dependent phosphorylation of N-acetyl-L-glutamate.</text>
</comment>
<dbReference type="Gene3D" id="3.40.1160.10">
    <property type="entry name" value="Acetylglutamate kinase-like"/>
    <property type="match status" value="1"/>
</dbReference>
<dbReference type="InterPro" id="IPR037528">
    <property type="entry name" value="ArgB"/>
</dbReference>
<proteinExistence type="inferred from homology"/>
<gene>
    <name evidence="9" type="primary">argB</name>
    <name evidence="11" type="ORF">CYPRO_1149</name>
</gene>
<feature type="domain" description="Aspartate/glutamate/uridylate kinase" evidence="10">
    <location>
        <begin position="12"/>
        <end position="257"/>
    </location>
</feature>
<dbReference type="PANTHER" id="PTHR23342">
    <property type="entry name" value="N-ACETYLGLUTAMATE SYNTHASE"/>
    <property type="match status" value="1"/>
</dbReference>
<dbReference type="EC" id="2.7.2.8" evidence="9"/>
<comment type="catalytic activity">
    <reaction evidence="8 9">
        <text>N-acetyl-L-glutamate + ATP = N-acetyl-L-glutamyl 5-phosphate + ADP</text>
        <dbReference type="Rhea" id="RHEA:14629"/>
        <dbReference type="ChEBI" id="CHEBI:30616"/>
        <dbReference type="ChEBI" id="CHEBI:44337"/>
        <dbReference type="ChEBI" id="CHEBI:57936"/>
        <dbReference type="ChEBI" id="CHEBI:456216"/>
        <dbReference type="EC" id="2.7.2.8"/>
    </reaction>
</comment>
<feature type="site" description="Transition state stabilizer" evidence="9">
    <location>
        <position position="238"/>
    </location>
</feature>
<dbReference type="NCBIfam" id="TIGR00761">
    <property type="entry name" value="argB"/>
    <property type="match status" value="1"/>
</dbReference>
<keyword evidence="3 9" id="KW-0028">Amino-acid biosynthesis</keyword>
<evidence type="ECO:0000256" key="7">
    <source>
        <dbReference type="ARBA" id="ARBA00022840"/>
    </source>
</evidence>
<evidence type="ECO:0000256" key="2">
    <source>
        <dbReference type="ARBA" id="ARBA00022571"/>
    </source>
</evidence>
<evidence type="ECO:0000256" key="1">
    <source>
        <dbReference type="ARBA" id="ARBA00004828"/>
    </source>
</evidence>
<accession>A0A345UIW2</accession>
<dbReference type="EMBL" id="CP027806">
    <property type="protein sequence ID" value="AXJ00414.1"/>
    <property type="molecule type" value="Genomic_DNA"/>
</dbReference>
<dbReference type="GO" id="GO:0005737">
    <property type="term" value="C:cytoplasm"/>
    <property type="evidence" value="ECO:0007669"/>
    <property type="project" value="UniProtKB-SubCell"/>
</dbReference>
<evidence type="ECO:0000256" key="4">
    <source>
        <dbReference type="ARBA" id="ARBA00022679"/>
    </source>
</evidence>
<feature type="binding site" evidence="9">
    <location>
        <begin position="51"/>
        <end position="52"/>
    </location>
    <ligand>
        <name>substrate</name>
    </ligand>
</feature>
<dbReference type="UniPathway" id="UPA00068">
    <property type="reaction ID" value="UER00107"/>
</dbReference>
<evidence type="ECO:0000256" key="3">
    <source>
        <dbReference type="ARBA" id="ARBA00022605"/>
    </source>
</evidence>
<evidence type="ECO:0000313" key="12">
    <source>
        <dbReference type="Proteomes" id="UP000254808"/>
    </source>
</evidence>
<dbReference type="GO" id="GO:0042450">
    <property type="term" value="P:L-arginine biosynthetic process via ornithine"/>
    <property type="evidence" value="ECO:0007669"/>
    <property type="project" value="UniProtKB-UniRule"/>
</dbReference>
<reference evidence="11 12" key="1">
    <citation type="submission" date="2018-03" db="EMBL/GenBank/DDBJ databases">
        <title>Phenotypic and genomic properties of Cyclonatronum proteinivorum gen. nov., sp. nov., a haloalkaliphilic bacteroidete from soda lakes possessing Na+-translocating rhodopsin.</title>
        <authorList>
            <person name="Toshchakov S.V."/>
            <person name="Korzhenkov A."/>
            <person name="Samarov N.I."/>
            <person name="Kublanov I.V."/>
            <person name="Muntyan M.S."/>
            <person name="Sorokin D.Y."/>
        </authorList>
    </citation>
    <scope>NUCLEOTIDE SEQUENCE [LARGE SCALE GENOMIC DNA]</scope>
    <source>
        <strain evidence="11 12">Omega</strain>
    </source>
</reference>
<evidence type="ECO:0000256" key="6">
    <source>
        <dbReference type="ARBA" id="ARBA00022777"/>
    </source>
</evidence>
<dbReference type="PANTHER" id="PTHR23342:SF0">
    <property type="entry name" value="N-ACETYLGLUTAMATE SYNTHASE, MITOCHONDRIAL"/>
    <property type="match status" value="1"/>
</dbReference>
<evidence type="ECO:0000256" key="9">
    <source>
        <dbReference type="HAMAP-Rule" id="MF_00082"/>
    </source>
</evidence>
<evidence type="ECO:0000256" key="5">
    <source>
        <dbReference type="ARBA" id="ARBA00022741"/>
    </source>
</evidence>
<dbReference type="FunFam" id="3.40.1160.10:FF:000004">
    <property type="entry name" value="Acetylglutamate kinase"/>
    <property type="match status" value="1"/>
</dbReference>
<feature type="site" description="Transition state stabilizer" evidence="9">
    <location>
        <position position="16"/>
    </location>
</feature>
<dbReference type="HAMAP" id="MF_00082">
    <property type="entry name" value="ArgB"/>
    <property type="match status" value="1"/>
</dbReference>
<keyword evidence="9" id="KW-0963">Cytoplasm</keyword>
<dbReference type="InterPro" id="IPR036393">
    <property type="entry name" value="AceGlu_kinase-like_sf"/>
</dbReference>
<dbReference type="CDD" id="cd04238">
    <property type="entry name" value="AAK_NAGK-like"/>
    <property type="match status" value="1"/>
</dbReference>
<sequence>MNSSDLNHTSGIFVIKYGGNAMSNPELQDQLLKKIADHHQLGHKIVLVHGGGPEIKKLLALGSVQSEFIGGHRKTTPETMYYVQLALRGEVNGTLVRLLNKNGAKAVGLSAKDGYMTQVRRRYHLSITNGKEVQTDIGQVGDIVRFDPELIHLLLQSDFLPVLSPVAQGPDELDYNINADALAGAVAAALNAEAYISLTDVDGLFEHWPDPDSRLKDITLEKLQTFCSNKASGGMLPKLESVIFALKHGAKSAFIFNGTKPDSFNLAQIHQNTAGTRITLN</sequence>
<dbReference type="OrthoDB" id="9803155at2"/>
<dbReference type="GO" id="GO:0003991">
    <property type="term" value="F:acetylglutamate kinase activity"/>
    <property type="evidence" value="ECO:0007669"/>
    <property type="project" value="UniProtKB-UniRule"/>
</dbReference>
<name>A0A345UIW2_9BACT</name>
<keyword evidence="12" id="KW-1185">Reference proteome</keyword>
<comment type="similarity">
    <text evidence="9">Belongs to the acetylglutamate kinase family. ArgB subfamily.</text>
</comment>
<feature type="binding site" evidence="9">
    <location>
        <position position="73"/>
    </location>
    <ligand>
        <name>substrate</name>
    </ligand>
</feature>
<keyword evidence="5 9" id="KW-0547">Nucleotide-binding</keyword>
<dbReference type="Pfam" id="PF00696">
    <property type="entry name" value="AA_kinase"/>
    <property type="match status" value="1"/>
</dbReference>
<dbReference type="RefSeq" id="WP_114983691.1">
    <property type="nucleotide sequence ID" value="NZ_CP027806.1"/>
</dbReference>
<dbReference type="Proteomes" id="UP000254808">
    <property type="component" value="Chromosome"/>
</dbReference>
<keyword evidence="2 9" id="KW-0055">Arginine biosynthesis</keyword>
<evidence type="ECO:0000256" key="8">
    <source>
        <dbReference type="ARBA" id="ARBA00048141"/>
    </source>
</evidence>
<keyword evidence="6 9" id="KW-0418">Kinase</keyword>
<comment type="pathway">
    <text evidence="1 9">Amino-acid biosynthesis; L-arginine biosynthesis; N(2)-acetyl-L-ornithine from L-glutamate: step 2/4.</text>
</comment>
<dbReference type="SUPFAM" id="SSF53633">
    <property type="entry name" value="Carbamate kinase-like"/>
    <property type="match status" value="1"/>
</dbReference>
<dbReference type="AlphaFoldDB" id="A0A345UIW2"/>
<dbReference type="PIRSF" id="PIRSF000728">
    <property type="entry name" value="NAGK"/>
    <property type="match status" value="1"/>
</dbReference>
<feature type="binding site" evidence="9">
    <location>
        <position position="176"/>
    </location>
    <ligand>
        <name>substrate</name>
    </ligand>
</feature>
<dbReference type="InterPro" id="IPR004662">
    <property type="entry name" value="AcgluKinase_fam"/>
</dbReference>
<dbReference type="GO" id="GO:0005524">
    <property type="term" value="F:ATP binding"/>
    <property type="evidence" value="ECO:0007669"/>
    <property type="project" value="UniProtKB-UniRule"/>
</dbReference>
<dbReference type="InterPro" id="IPR001048">
    <property type="entry name" value="Asp/Glu/Uridylate_kinase"/>
</dbReference>
<keyword evidence="7 9" id="KW-0067">ATP-binding</keyword>
<evidence type="ECO:0000259" key="10">
    <source>
        <dbReference type="Pfam" id="PF00696"/>
    </source>
</evidence>
<organism evidence="11 12">
    <name type="scientific">Cyclonatronum proteinivorum</name>
    <dbReference type="NCBI Taxonomy" id="1457365"/>
    <lineage>
        <taxon>Bacteria</taxon>
        <taxon>Pseudomonadati</taxon>
        <taxon>Balneolota</taxon>
        <taxon>Balneolia</taxon>
        <taxon>Balneolales</taxon>
        <taxon>Cyclonatronaceae</taxon>
        <taxon>Cyclonatronum</taxon>
    </lineage>
</organism>
<keyword evidence="4 9" id="KW-0808">Transferase</keyword>
<protein>
    <recommendedName>
        <fullName evidence="9">Acetylglutamate kinase</fullName>
        <ecNumber evidence="9">2.7.2.8</ecNumber>
    </recommendedName>
    <alternativeName>
        <fullName evidence="9">N-acetyl-L-glutamate 5-phosphotransferase</fullName>
    </alternativeName>
    <alternativeName>
        <fullName evidence="9">NAG kinase</fullName>
        <shortName evidence="9">NAGK</shortName>
    </alternativeName>
</protein>
<dbReference type="KEGG" id="cprv:CYPRO_1149"/>
<comment type="subcellular location">
    <subcellularLocation>
        <location evidence="9">Cytoplasm</location>
    </subcellularLocation>
</comment>
<evidence type="ECO:0000313" key="11">
    <source>
        <dbReference type="EMBL" id="AXJ00414.1"/>
    </source>
</evidence>